<accession>A0ABM0PZM9</accession>
<dbReference type="InterPro" id="IPR013733">
    <property type="entry name" value="Prot_Arg_deaminase_cen_dom"/>
</dbReference>
<organism evidence="4 5">
    <name type="scientific">Galeopterus variegatus</name>
    <name type="common">Malayan flying lemur</name>
    <name type="synonym">Cynocephalus variegatus</name>
    <dbReference type="NCBI Taxonomy" id="482537"/>
    <lineage>
        <taxon>Eukaryota</taxon>
        <taxon>Metazoa</taxon>
        <taxon>Chordata</taxon>
        <taxon>Craniata</taxon>
        <taxon>Vertebrata</taxon>
        <taxon>Euteleostomi</taxon>
        <taxon>Mammalia</taxon>
        <taxon>Eutheria</taxon>
        <taxon>Euarchontoglires</taxon>
        <taxon>Dermoptera</taxon>
        <taxon>Cynocephalidae</taxon>
        <taxon>Galeopterus</taxon>
    </lineage>
</organism>
<evidence type="ECO:0000313" key="4">
    <source>
        <dbReference type="Proteomes" id="UP000694923"/>
    </source>
</evidence>
<dbReference type="PANTHER" id="PTHR10837">
    <property type="entry name" value="PEPTIDYLARGININE DEIMINASE"/>
    <property type="match status" value="1"/>
</dbReference>
<feature type="domain" description="Protein-arginine deiminase C-terminal" evidence="1">
    <location>
        <begin position="489"/>
        <end position="630"/>
    </location>
</feature>
<dbReference type="Gene3D" id="2.60.40.1700">
    <property type="entry name" value="Protein-arginine deiminase, central domain"/>
    <property type="match status" value="1"/>
</dbReference>
<dbReference type="Proteomes" id="UP000694923">
    <property type="component" value="Unplaced"/>
</dbReference>
<dbReference type="PANTHER" id="PTHR10837:SF12">
    <property type="entry name" value="PROTEIN-ARGININE DEIMINASE TYPE-2"/>
    <property type="match status" value="1"/>
</dbReference>
<dbReference type="RefSeq" id="XP_008561570.1">
    <property type="nucleotide sequence ID" value="XM_008563348.1"/>
</dbReference>
<dbReference type="PIRSF" id="PIRSF001247">
    <property type="entry name" value="Protein-arginine_deiminase"/>
    <property type="match status" value="1"/>
</dbReference>
<dbReference type="InterPro" id="IPR013530">
    <property type="entry name" value="PAD_C"/>
</dbReference>
<gene>
    <name evidence="5" type="primary">LOC103581535</name>
</gene>
<dbReference type="Pfam" id="PF08526">
    <property type="entry name" value="PAD_N"/>
    <property type="match status" value="1"/>
</dbReference>
<name>A0ABM0PZM9_GALVR</name>
<evidence type="ECO:0000259" key="1">
    <source>
        <dbReference type="Pfam" id="PF03068"/>
    </source>
</evidence>
<dbReference type="Gene3D" id="2.60.40.1860">
    <property type="entry name" value="Protein-arginine deiminase, N-terminal domain"/>
    <property type="match status" value="1"/>
</dbReference>
<dbReference type="Gene3D" id="3.75.10.10">
    <property type="entry name" value="L-arginine/glycine Amidinotransferase, Chain A"/>
    <property type="match status" value="2"/>
</dbReference>
<dbReference type="SUPFAM" id="SSF110083">
    <property type="entry name" value="Peptidylarginine deiminase Pad4, middle domain"/>
    <property type="match status" value="1"/>
</dbReference>
<dbReference type="GeneID" id="103581535"/>
<dbReference type="Pfam" id="PF03068">
    <property type="entry name" value="PAD"/>
    <property type="match status" value="2"/>
</dbReference>
<dbReference type="SUPFAM" id="SSF55909">
    <property type="entry name" value="Pentein"/>
    <property type="match status" value="2"/>
</dbReference>
<evidence type="ECO:0000259" key="3">
    <source>
        <dbReference type="Pfam" id="PF08527"/>
    </source>
</evidence>
<reference evidence="5" key="1">
    <citation type="submission" date="2025-08" db="UniProtKB">
        <authorList>
            <consortium name="RefSeq"/>
        </authorList>
    </citation>
    <scope>IDENTIFICATION</scope>
</reference>
<dbReference type="InterPro" id="IPR038685">
    <property type="entry name" value="PAD_N_sf"/>
</dbReference>
<evidence type="ECO:0000313" key="5">
    <source>
        <dbReference type="RefSeq" id="XP_008561570.1"/>
    </source>
</evidence>
<feature type="domain" description="Protein-arginine deiminase (PAD) central" evidence="3">
    <location>
        <begin position="36"/>
        <end position="194"/>
    </location>
</feature>
<feature type="domain" description="Protein-arginine deiminase (PAD) N-terminal" evidence="2">
    <location>
        <begin position="1"/>
        <end position="34"/>
    </location>
</feature>
<dbReference type="Pfam" id="PF08527">
    <property type="entry name" value="PAD_M"/>
    <property type="match status" value="1"/>
</dbReference>
<dbReference type="InterPro" id="IPR036556">
    <property type="entry name" value="PAD_central_sf"/>
</dbReference>
<sequence length="633" mass="71819">MSQASTEASSDKVTVNYYDEEGTIPIDQAGLFLTAIEISLDVDADRDGVVEKNNPKKASWTWGPEGQGAILLVNCDRDTPWLPKEDCSDEKVYSKEDLKDMSQMILRTKGPDRLPIGYEMVLYISMSDSDKVGVFYVENPFFGQRYIHILGRKKLYHGVKYTGGSAELLFFVEGLRFPDEGFSGLVSIHVSLLEYMAEEIPLTPIFTDTVTFRIAPWIMTPNILPPVSVFVCCMKDNYLFLKEVKNLVEKTNCELKVCFQYINRGDRWIQDEIEFGYIEAPHKGFPVVLDSPRDGMLRDYPMKQLLGPDFGYVTREPLSEYVTSLDSFGNLEVSPPVTVNGKTYPLGRILIGSSFPLSGGRRMTKVVRDFLHAQQVQAPVELYSDWLTVGHVDEFMTFVPIPGTKQFRLLMASTSACYKLFREKQKEGHGESIMFKGLGGMTSKRITINKILSNESLVQENLYFQPVPRPTSPIPVQQLAQGGLGLGGMTSKRITINKILSNESLVQENLYFQRCLDWNRDILKKELGLTEQDIIDLPALFKMDEKRQARAFFPNMVNMIVLNKDLGIPKPFGPHVEEVCCLETHVRALLEPLGLVCTFIDDISAYHKFLGEVHCGTNVRRKPFTFKWWHMVP</sequence>
<keyword evidence="4" id="KW-1185">Reference proteome</keyword>
<evidence type="ECO:0000259" key="2">
    <source>
        <dbReference type="Pfam" id="PF08526"/>
    </source>
</evidence>
<protein>
    <submittedName>
        <fullName evidence="5">Protein-arginine deiminase type-2-like</fullName>
    </submittedName>
</protein>
<feature type="domain" description="Protein-arginine deiminase C-terminal" evidence="1">
    <location>
        <begin position="205"/>
        <end position="465"/>
    </location>
</feature>
<proteinExistence type="predicted"/>
<dbReference type="InterPro" id="IPR004303">
    <property type="entry name" value="PAD"/>
</dbReference>
<dbReference type="InterPro" id="IPR013732">
    <property type="entry name" value="PAD_N"/>
</dbReference>